<dbReference type="STRING" id="1408163.A0A0F4YV24"/>
<gene>
    <name evidence="4" type="ORF">T310_3871</name>
</gene>
<dbReference type="RefSeq" id="XP_013328706.1">
    <property type="nucleotide sequence ID" value="XM_013473252.1"/>
</dbReference>
<dbReference type="GeneID" id="25316220"/>
<dbReference type="GO" id="GO:0004301">
    <property type="term" value="F:epoxide hydrolase activity"/>
    <property type="evidence" value="ECO:0007669"/>
    <property type="project" value="TreeGrafter"/>
</dbReference>
<dbReference type="Pfam" id="PF06441">
    <property type="entry name" value="EHN"/>
    <property type="match status" value="1"/>
</dbReference>
<dbReference type="InterPro" id="IPR000639">
    <property type="entry name" value="Epox_hydrolase-like"/>
</dbReference>
<dbReference type="GO" id="GO:0097176">
    <property type="term" value="P:epoxide metabolic process"/>
    <property type="evidence" value="ECO:0007669"/>
    <property type="project" value="TreeGrafter"/>
</dbReference>
<dbReference type="PANTHER" id="PTHR21661:SF39">
    <property type="entry name" value="HYDROLASE, PUTATIVE (AFU_ORTHOLOGUE AFUA_3G08960)-RELATED"/>
    <property type="match status" value="1"/>
</dbReference>
<comment type="similarity">
    <text evidence="1">Belongs to the peptidase S33 family.</text>
</comment>
<keyword evidence="2" id="KW-0378">Hydrolase</keyword>
<dbReference type="OrthoDB" id="7130006at2759"/>
<protein>
    <recommendedName>
        <fullName evidence="3">Epoxide hydrolase N-terminal domain-containing protein</fullName>
    </recommendedName>
</protein>
<dbReference type="PANTHER" id="PTHR21661">
    <property type="entry name" value="EPOXIDE HYDROLASE 1-RELATED"/>
    <property type="match status" value="1"/>
</dbReference>
<evidence type="ECO:0000256" key="2">
    <source>
        <dbReference type="ARBA" id="ARBA00022801"/>
    </source>
</evidence>
<feature type="domain" description="Epoxide hydrolase N-terminal" evidence="3">
    <location>
        <begin position="19"/>
        <end position="128"/>
    </location>
</feature>
<evidence type="ECO:0000313" key="4">
    <source>
        <dbReference type="EMBL" id="KKA22094.1"/>
    </source>
</evidence>
<evidence type="ECO:0000259" key="3">
    <source>
        <dbReference type="Pfam" id="PF06441"/>
    </source>
</evidence>
<dbReference type="Gene3D" id="3.40.50.1820">
    <property type="entry name" value="alpha/beta hydrolase"/>
    <property type="match status" value="1"/>
</dbReference>
<comment type="caution">
    <text evidence="4">The sequence shown here is derived from an EMBL/GenBank/DDBJ whole genome shotgun (WGS) entry which is preliminary data.</text>
</comment>
<accession>A0A0F4YV24</accession>
<keyword evidence="5" id="KW-1185">Reference proteome</keyword>
<dbReference type="InterPro" id="IPR029058">
    <property type="entry name" value="AB_hydrolase_fold"/>
</dbReference>
<dbReference type="Proteomes" id="UP000053958">
    <property type="component" value="Unassembled WGS sequence"/>
</dbReference>
<dbReference type="SUPFAM" id="SSF53474">
    <property type="entry name" value="alpha/beta-Hydrolases"/>
    <property type="match status" value="1"/>
</dbReference>
<dbReference type="AlphaFoldDB" id="A0A0F4YV24"/>
<evidence type="ECO:0000313" key="5">
    <source>
        <dbReference type="Proteomes" id="UP000053958"/>
    </source>
</evidence>
<dbReference type="InterPro" id="IPR010497">
    <property type="entry name" value="Epoxide_hydro_N"/>
</dbReference>
<reference evidence="4 5" key="1">
    <citation type="submission" date="2015-04" db="EMBL/GenBank/DDBJ databases">
        <authorList>
            <person name="Heijne W.H."/>
            <person name="Fedorova N.D."/>
            <person name="Nierman W.C."/>
            <person name="Vollebregt A.W."/>
            <person name="Zhao Z."/>
            <person name="Wu L."/>
            <person name="Kumar M."/>
            <person name="Stam H."/>
            <person name="van den Berg M.A."/>
            <person name="Pel H.J."/>
        </authorList>
    </citation>
    <scope>NUCLEOTIDE SEQUENCE [LARGE SCALE GENOMIC DNA]</scope>
    <source>
        <strain evidence="4 5">CBS 393.64</strain>
    </source>
</reference>
<sequence>MASTFDGLPPSFAGKTTPSRFHVSVPDTKLAELQKLVRLSPLAPATYENQQSNRRYGVSREWMAEAKARWEKFDWRRCEKHINSFPQFMIPIRTVLDNDSVELEIHFVALFSQKRDAVPLIFLHGWPGMTPPDDTKKRNLLIRTFFFVGSFLEFLPILSLFRDEFAPDNLPYHIVVPSLPGYAFSSPPPLDRDFQIQDVARVMNALMVELGFGNGYVAQGGDIGSKVARVMAAEHDACRAVHLNFCIMSQPKNIDTNQLDDIERQGMMRLSEFHRLGSAYALEQATRPSTIGLVLSSSPLALLAWIAEKFLDWTDADPPTDLILESVTLYWLTETLPRSIYPYRQLFTPGTVSAHEKPQWYIHKPFGYSWFPKELAPIPRSWAATTGNLVFYREHTQLIDVANSQGGHFAAMEQPSTLKKDVCDFIAKKEREHGFAEKRILTVLLVESVTKYSIAFISQYNSIIVIVIVASVMPSTTGGFETSKGEKGGKKTELPIRKMEELPFMATLHLFFLPSHPDATKQNTSQENTHSLLTH</sequence>
<dbReference type="EMBL" id="LASV01000158">
    <property type="protein sequence ID" value="KKA22094.1"/>
    <property type="molecule type" value="Genomic_DNA"/>
</dbReference>
<evidence type="ECO:0000256" key="1">
    <source>
        <dbReference type="ARBA" id="ARBA00010088"/>
    </source>
</evidence>
<name>A0A0F4YV24_RASE3</name>
<organism evidence="4 5">
    <name type="scientific">Rasamsonia emersonii (strain ATCC 16479 / CBS 393.64 / IMI 116815)</name>
    <dbReference type="NCBI Taxonomy" id="1408163"/>
    <lineage>
        <taxon>Eukaryota</taxon>
        <taxon>Fungi</taxon>
        <taxon>Dikarya</taxon>
        <taxon>Ascomycota</taxon>
        <taxon>Pezizomycotina</taxon>
        <taxon>Eurotiomycetes</taxon>
        <taxon>Eurotiomycetidae</taxon>
        <taxon>Eurotiales</taxon>
        <taxon>Trichocomaceae</taxon>
        <taxon>Rasamsonia</taxon>
    </lineage>
</organism>
<dbReference type="PRINTS" id="PR00412">
    <property type="entry name" value="EPOXHYDRLASE"/>
</dbReference>
<proteinExistence type="inferred from homology"/>